<name>A0A068V858_COFCA</name>
<dbReference type="Gramene" id="CDP16826">
    <property type="protein sequence ID" value="CDP16826"/>
    <property type="gene ID" value="GSCOC_T00019358001"/>
</dbReference>
<dbReference type="EMBL" id="HG739221">
    <property type="protein sequence ID" value="CDP16826.1"/>
    <property type="molecule type" value="Genomic_DNA"/>
</dbReference>
<dbReference type="InParanoid" id="A0A068V858"/>
<organism evidence="2 3">
    <name type="scientific">Coffea canephora</name>
    <name type="common">Robusta coffee</name>
    <dbReference type="NCBI Taxonomy" id="49390"/>
    <lineage>
        <taxon>Eukaryota</taxon>
        <taxon>Viridiplantae</taxon>
        <taxon>Streptophyta</taxon>
        <taxon>Embryophyta</taxon>
        <taxon>Tracheophyta</taxon>
        <taxon>Spermatophyta</taxon>
        <taxon>Magnoliopsida</taxon>
        <taxon>eudicotyledons</taxon>
        <taxon>Gunneridae</taxon>
        <taxon>Pentapetalae</taxon>
        <taxon>asterids</taxon>
        <taxon>lamiids</taxon>
        <taxon>Gentianales</taxon>
        <taxon>Rubiaceae</taxon>
        <taxon>Ixoroideae</taxon>
        <taxon>Gardenieae complex</taxon>
        <taxon>Bertiereae - Coffeeae clade</taxon>
        <taxon>Coffeeae</taxon>
        <taxon>Coffea</taxon>
    </lineage>
</organism>
<accession>A0A068V858</accession>
<feature type="domain" description="Nrap protein" evidence="1">
    <location>
        <begin position="2"/>
        <end position="46"/>
    </location>
</feature>
<reference evidence="3" key="1">
    <citation type="journal article" date="2014" name="Science">
        <title>The coffee genome provides insight into the convergent evolution of caffeine biosynthesis.</title>
        <authorList>
            <person name="Denoeud F."/>
            <person name="Carretero-Paulet L."/>
            <person name="Dereeper A."/>
            <person name="Droc G."/>
            <person name="Guyot R."/>
            <person name="Pietrella M."/>
            <person name="Zheng C."/>
            <person name="Alberti A."/>
            <person name="Anthony F."/>
            <person name="Aprea G."/>
            <person name="Aury J.M."/>
            <person name="Bento P."/>
            <person name="Bernard M."/>
            <person name="Bocs S."/>
            <person name="Campa C."/>
            <person name="Cenci A."/>
            <person name="Combes M.C."/>
            <person name="Crouzillat D."/>
            <person name="Da Silva C."/>
            <person name="Daddiego L."/>
            <person name="De Bellis F."/>
            <person name="Dussert S."/>
            <person name="Garsmeur O."/>
            <person name="Gayraud T."/>
            <person name="Guignon V."/>
            <person name="Jahn K."/>
            <person name="Jamilloux V."/>
            <person name="Joet T."/>
            <person name="Labadie K."/>
            <person name="Lan T."/>
            <person name="Leclercq J."/>
            <person name="Lepelley M."/>
            <person name="Leroy T."/>
            <person name="Li L.T."/>
            <person name="Librado P."/>
            <person name="Lopez L."/>
            <person name="Munoz A."/>
            <person name="Noel B."/>
            <person name="Pallavicini A."/>
            <person name="Perrotta G."/>
            <person name="Poncet V."/>
            <person name="Pot D."/>
            <person name="Priyono X."/>
            <person name="Rigoreau M."/>
            <person name="Rouard M."/>
            <person name="Rozas J."/>
            <person name="Tranchant-Dubreuil C."/>
            <person name="VanBuren R."/>
            <person name="Zhang Q."/>
            <person name="Andrade A.C."/>
            <person name="Argout X."/>
            <person name="Bertrand B."/>
            <person name="de Kochko A."/>
            <person name="Graziosi G."/>
            <person name="Henry R.J."/>
            <person name="Jayarama X."/>
            <person name="Ming R."/>
            <person name="Nagai C."/>
            <person name="Rounsley S."/>
            <person name="Sankoff D."/>
            <person name="Giuliano G."/>
            <person name="Albert V.A."/>
            <person name="Wincker P."/>
            <person name="Lashermes P."/>
        </authorList>
    </citation>
    <scope>NUCLEOTIDE SEQUENCE [LARGE SCALE GENOMIC DNA]</scope>
    <source>
        <strain evidence="3">cv. DH200-94</strain>
    </source>
</reference>
<dbReference type="PhylomeDB" id="A0A068V858"/>
<evidence type="ECO:0000313" key="2">
    <source>
        <dbReference type="EMBL" id="CDP16826.1"/>
    </source>
</evidence>
<evidence type="ECO:0000259" key="1">
    <source>
        <dbReference type="Pfam" id="PF17407"/>
    </source>
</evidence>
<dbReference type="Pfam" id="PF17407">
    <property type="entry name" value="Nrap_D6"/>
    <property type="match status" value="1"/>
</dbReference>
<dbReference type="InterPro" id="IPR035371">
    <property type="entry name" value="Nrap_D6"/>
</dbReference>
<protein>
    <recommendedName>
        <fullName evidence="1">Nrap protein domain-containing protein</fullName>
    </recommendedName>
</protein>
<sequence length="86" mass="9861">MIGFNPVRCFIDEIERDFPGIFKVWYDSLGGDAIGLTWDKANPKKRGRDFMDEDNQGLIDVSKTIGDARKGFVRSVHFLKFPKLSH</sequence>
<proteinExistence type="predicted"/>
<dbReference type="OMA" id="DGIGITW"/>
<dbReference type="STRING" id="49390.A0A068V858"/>
<dbReference type="Proteomes" id="UP000295252">
    <property type="component" value="Chromosome V"/>
</dbReference>
<dbReference type="AlphaFoldDB" id="A0A068V858"/>
<gene>
    <name evidence="2" type="ORF">GSCOC_T00019358001</name>
</gene>
<evidence type="ECO:0000313" key="3">
    <source>
        <dbReference type="Proteomes" id="UP000295252"/>
    </source>
</evidence>
<keyword evidence="3" id="KW-1185">Reference proteome</keyword>